<gene>
    <name evidence="5" type="ORF">CRV04_01150</name>
</gene>
<evidence type="ECO:0000313" key="5">
    <source>
        <dbReference type="EMBL" id="RXJ60647.1"/>
    </source>
</evidence>
<dbReference type="InterPro" id="IPR006860">
    <property type="entry name" value="FecR"/>
</dbReference>
<evidence type="ECO:0000259" key="4">
    <source>
        <dbReference type="Pfam" id="PF04773"/>
    </source>
</evidence>
<dbReference type="Gene3D" id="2.40.160.90">
    <property type="match status" value="1"/>
</dbReference>
<evidence type="ECO:0000313" key="6">
    <source>
        <dbReference type="Proteomes" id="UP000290657"/>
    </source>
</evidence>
<sequence>MEVQIMKKIALLFLTLSTLLFAQVAQVVALKGEAHIKRGDSNITLKLNSLLEKNDIVQTQEGTKLQLIFKDETIITIGKNSTFSVNDYIFDEQKKEYKAEFGLLKGTFRTITGKIGKIAPDKFRLKSKSSSIGIRGTQILSNMEISGDTIFCTEGTITVVSNITGETITINAGQYVVIKKGEAMVAQEFDAKTIQETDRDTKFLNEEEKESALNEFDVRLVPEPENNEPVQDPFTEPKREVHKEDIDDDVEDAYVFIGDMLESNTSSYTKGKIDDNTSNLSDGNYSSYNLTLNNLSANFDKDGSYSGTLSSTGQFLYNGNIHTFKNGTYTSKEDSGIVGHLFTTPVYDTNDYVQWGEWNATTLYNSEEMTLSGYWLAGAQTPSSEIESLINSNANYNYSGYVLGQSSSNNIINITYNSTVNFNIDFGGKSLTGRFNLGSFYTNVSGTLSSSGFSFTPTTAGVGGNGSGKFFGPNAKSVGGTFYFTGNATYTGVFKASR</sequence>
<evidence type="ECO:0000256" key="1">
    <source>
        <dbReference type="SAM" id="MobiDB-lite"/>
    </source>
</evidence>
<dbReference type="Pfam" id="PF01298">
    <property type="entry name" value="TbpB_B_D"/>
    <property type="match status" value="1"/>
</dbReference>
<accession>A0A4Q0XSW9</accession>
<feature type="domain" description="FecR protein" evidence="4">
    <location>
        <begin position="56"/>
        <end position="156"/>
    </location>
</feature>
<feature type="signal peptide" evidence="2">
    <location>
        <begin position="1"/>
        <end position="22"/>
    </location>
</feature>
<dbReference type="SUPFAM" id="SSF56925">
    <property type="entry name" value="OMPA-like"/>
    <property type="match status" value="1"/>
</dbReference>
<dbReference type="AlphaFoldDB" id="A0A4Q0XSW9"/>
<protein>
    <recommendedName>
        <fullName evidence="7">FecR protein domain-containing protein</fullName>
    </recommendedName>
</protein>
<evidence type="ECO:0000259" key="3">
    <source>
        <dbReference type="Pfam" id="PF01298"/>
    </source>
</evidence>
<feature type="chain" id="PRO_5020513055" description="FecR protein domain-containing protein" evidence="2">
    <location>
        <begin position="23"/>
        <end position="498"/>
    </location>
</feature>
<dbReference type="Pfam" id="PF04773">
    <property type="entry name" value="FecR"/>
    <property type="match status" value="1"/>
</dbReference>
<evidence type="ECO:0008006" key="7">
    <source>
        <dbReference type="Google" id="ProtNLM"/>
    </source>
</evidence>
<evidence type="ECO:0000256" key="2">
    <source>
        <dbReference type="SAM" id="SignalP"/>
    </source>
</evidence>
<reference evidence="5 6" key="1">
    <citation type="submission" date="2017-10" db="EMBL/GenBank/DDBJ databases">
        <title>Genomics of the genus Arcobacter.</title>
        <authorList>
            <person name="Perez-Cataluna A."/>
            <person name="Figueras M.J."/>
        </authorList>
    </citation>
    <scope>NUCLEOTIDE SEQUENCE [LARGE SCALE GENOMIC DNA]</scope>
    <source>
        <strain evidence="5 6">CECT 8987</strain>
    </source>
</reference>
<dbReference type="OrthoDB" id="5335024at2"/>
<organism evidence="5 6">
    <name type="scientific">Candidatus Marinarcus aquaticus</name>
    <dbReference type="NCBI Taxonomy" id="2044504"/>
    <lineage>
        <taxon>Bacteria</taxon>
        <taxon>Pseudomonadati</taxon>
        <taxon>Campylobacterota</taxon>
        <taxon>Epsilonproteobacteria</taxon>
        <taxon>Campylobacterales</taxon>
        <taxon>Arcobacteraceae</taxon>
        <taxon>Candidatus Marinarcus</taxon>
    </lineage>
</organism>
<feature type="domain" description="Transferrin-binding protein B C-lobe/N-lobe beta-barrel" evidence="3">
    <location>
        <begin position="393"/>
        <end position="498"/>
    </location>
</feature>
<dbReference type="Proteomes" id="UP000290657">
    <property type="component" value="Unassembled WGS sequence"/>
</dbReference>
<name>A0A4Q0XSW9_9BACT</name>
<keyword evidence="6" id="KW-1185">Reference proteome</keyword>
<dbReference type="InterPro" id="IPR001677">
    <property type="entry name" value="TbpB_B_D"/>
</dbReference>
<keyword evidence="2" id="KW-0732">Signal</keyword>
<dbReference type="InterPro" id="IPR011250">
    <property type="entry name" value="OMP/PagP_B-barrel"/>
</dbReference>
<proteinExistence type="predicted"/>
<dbReference type="EMBL" id="PDKN01000001">
    <property type="protein sequence ID" value="RXJ60647.1"/>
    <property type="molecule type" value="Genomic_DNA"/>
</dbReference>
<dbReference type="PANTHER" id="PTHR38731:SF1">
    <property type="entry name" value="FECR PROTEIN DOMAIN-CONTAINING PROTEIN"/>
    <property type="match status" value="1"/>
</dbReference>
<dbReference type="PANTHER" id="PTHR38731">
    <property type="entry name" value="LIPL45-RELATED LIPOPROTEIN-RELATED"/>
    <property type="match status" value="1"/>
</dbReference>
<feature type="region of interest" description="Disordered" evidence="1">
    <location>
        <begin position="223"/>
        <end position="242"/>
    </location>
</feature>
<comment type="caution">
    <text evidence="5">The sequence shown here is derived from an EMBL/GenBank/DDBJ whole genome shotgun (WGS) entry which is preliminary data.</text>
</comment>